<accession>A0A1B9E9F0</accession>
<organism evidence="1 2">
    <name type="scientific">Flavobacterium crassostreae</name>
    <dbReference type="NCBI Taxonomy" id="1763534"/>
    <lineage>
        <taxon>Bacteria</taxon>
        <taxon>Pseudomonadati</taxon>
        <taxon>Bacteroidota</taxon>
        <taxon>Flavobacteriia</taxon>
        <taxon>Flavobacteriales</taxon>
        <taxon>Flavobacteriaceae</taxon>
        <taxon>Flavobacterium</taxon>
    </lineage>
</organism>
<protein>
    <submittedName>
        <fullName evidence="1">Uncharacterized protein</fullName>
    </submittedName>
</protein>
<name>A0A1B9E9F0_9FLAO</name>
<comment type="caution">
    <text evidence="1">The sequence shown here is derived from an EMBL/GenBank/DDBJ whole genome shotgun (WGS) entry which is preliminary data.</text>
</comment>
<evidence type="ECO:0000313" key="2">
    <source>
        <dbReference type="Proteomes" id="UP000093510"/>
    </source>
</evidence>
<gene>
    <name evidence="1" type="ORF">LPBF_00830</name>
</gene>
<evidence type="ECO:0000313" key="1">
    <source>
        <dbReference type="EMBL" id="OCB78574.1"/>
    </source>
</evidence>
<keyword evidence="2" id="KW-1185">Reference proteome</keyword>
<sequence length="59" mass="7180">MKNTKNKGNHWSDRNANNNFFLRVLQHFYSIRGSFTFDIFQFLKLENKKLQLIYANIRV</sequence>
<dbReference type="AlphaFoldDB" id="A0A1B9E9F0"/>
<dbReference type="Proteomes" id="UP000093510">
    <property type="component" value="Unassembled WGS sequence"/>
</dbReference>
<reference evidence="1 2" key="1">
    <citation type="submission" date="2016-03" db="EMBL/GenBank/DDBJ databases">
        <authorList>
            <person name="Ploux O."/>
        </authorList>
    </citation>
    <scope>NUCLEOTIDE SEQUENCE [LARGE SCALE GENOMIC DNA]</scope>
    <source>
        <strain evidence="1 2">LPB0076</strain>
    </source>
</reference>
<dbReference type="EMBL" id="LVEP01000002">
    <property type="protein sequence ID" value="OCB78574.1"/>
    <property type="molecule type" value="Genomic_DNA"/>
</dbReference>
<proteinExistence type="predicted"/>